<proteinExistence type="predicted"/>
<dbReference type="EMBL" id="BMAV01025210">
    <property type="protein sequence ID" value="GFS39576.1"/>
    <property type="molecule type" value="Genomic_DNA"/>
</dbReference>
<protein>
    <submittedName>
        <fullName evidence="1">Uncharacterized protein</fullName>
    </submittedName>
</protein>
<gene>
    <name evidence="1" type="ORF">TNIN_327241</name>
</gene>
<sequence length="115" mass="13392">MFDSVPQKAFHPNYLVPILKHEGEVLLFHGILMISFYPEERSNTLLTFEDKVEKYLRSLETSLFNLFKFGVAIMSARIKTPQQRYQKLIVLLYLEPVIRDIWGPKLVVRGPLNVG</sequence>
<evidence type="ECO:0000313" key="2">
    <source>
        <dbReference type="Proteomes" id="UP000886998"/>
    </source>
</evidence>
<name>A0A8X6KCI6_9ARAC</name>
<reference evidence="1" key="1">
    <citation type="submission" date="2020-08" db="EMBL/GenBank/DDBJ databases">
        <title>Multicomponent nature underlies the extraordinary mechanical properties of spider dragline silk.</title>
        <authorList>
            <person name="Kono N."/>
            <person name="Nakamura H."/>
            <person name="Mori M."/>
            <person name="Yoshida Y."/>
            <person name="Ohtoshi R."/>
            <person name="Malay A.D."/>
            <person name="Moran D.A.P."/>
            <person name="Tomita M."/>
            <person name="Numata K."/>
            <person name="Arakawa K."/>
        </authorList>
    </citation>
    <scope>NUCLEOTIDE SEQUENCE</scope>
</reference>
<keyword evidence="2" id="KW-1185">Reference proteome</keyword>
<accession>A0A8X6KCI6</accession>
<dbReference type="Proteomes" id="UP000886998">
    <property type="component" value="Unassembled WGS sequence"/>
</dbReference>
<evidence type="ECO:0000313" key="1">
    <source>
        <dbReference type="EMBL" id="GFS39576.1"/>
    </source>
</evidence>
<comment type="caution">
    <text evidence="1">The sequence shown here is derived from an EMBL/GenBank/DDBJ whole genome shotgun (WGS) entry which is preliminary data.</text>
</comment>
<dbReference type="OrthoDB" id="2416077at2759"/>
<organism evidence="1 2">
    <name type="scientific">Trichonephila inaurata madagascariensis</name>
    <dbReference type="NCBI Taxonomy" id="2747483"/>
    <lineage>
        <taxon>Eukaryota</taxon>
        <taxon>Metazoa</taxon>
        <taxon>Ecdysozoa</taxon>
        <taxon>Arthropoda</taxon>
        <taxon>Chelicerata</taxon>
        <taxon>Arachnida</taxon>
        <taxon>Araneae</taxon>
        <taxon>Araneomorphae</taxon>
        <taxon>Entelegynae</taxon>
        <taxon>Araneoidea</taxon>
        <taxon>Nephilidae</taxon>
        <taxon>Trichonephila</taxon>
        <taxon>Trichonephila inaurata</taxon>
    </lineage>
</organism>
<dbReference type="AlphaFoldDB" id="A0A8X6KCI6"/>